<gene>
    <name evidence="1" type="ordered locus">PputGB1_0524</name>
</gene>
<accession>B0KKA7</accession>
<dbReference type="Pfam" id="PF20553">
    <property type="entry name" value="Methyltransf_35"/>
    <property type="match status" value="1"/>
</dbReference>
<protein>
    <submittedName>
        <fullName evidence="1">Uncharacterized protein</fullName>
    </submittedName>
</protein>
<proteinExistence type="predicted"/>
<sequence>MVDIFRRLTPFQPIEDYGYVGFGSVWFSDFILFHKSLGIKNMVSIEASEGARERFEENRPFQISMKFSNSSEALPKLNWDQRTIAWLDYDDTLVTSMLHDVRSVASRAVSGSILAVSVQCMKAKALIEYHEENDPSKASAIERFRQTFGRERVPDEARDEDLAGWPYGKLCRKILTTEIELALSDRNTNPETAMQFIPICEIEYQDDARMTTIVGIFVSPEEIERYKSCSFNKLDFMPIDNKAIRIEMPKLTVRELRKIEQQLPNIEGVELSLGSIPRSDAEKFCKMYRYFPNFAVMEV</sequence>
<dbReference type="eggNOG" id="ENOG5031JFC">
    <property type="taxonomic scope" value="Bacteria"/>
</dbReference>
<evidence type="ECO:0000313" key="1">
    <source>
        <dbReference type="EMBL" id="ABY96435.1"/>
    </source>
</evidence>
<dbReference type="EMBL" id="CP000926">
    <property type="protein sequence ID" value="ABY96435.1"/>
    <property type="molecule type" value="Genomic_DNA"/>
</dbReference>
<dbReference type="Proteomes" id="UP000002157">
    <property type="component" value="Chromosome"/>
</dbReference>
<evidence type="ECO:0000313" key="2">
    <source>
        <dbReference type="Proteomes" id="UP000002157"/>
    </source>
</evidence>
<dbReference type="InterPro" id="IPR046788">
    <property type="entry name" value="Methyltransf_35"/>
</dbReference>
<dbReference type="HOGENOM" id="CLU_074554_0_0_6"/>
<dbReference type="AlphaFoldDB" id="B0KKA7"/>
<organism evidence="1 2">
    <name type="scientific">Pseudomonas putida (strain GB-1)</name>
    <dbReference type="NCBI Taxonomy" id="76869"/>
    <lineage>
        <taxon>Bacteria</taxon>
        <taxon>Pseudomonadati</taxon>
        <taxon>Pseudomonadota</taxon>
        <taxon>Gammaproteobacteria</taxon>
        <taxon>Pseudomonadales</taxon>
        <taxon>Pseudomonadaceae</taxon>
        <taxon>Pseudomonas</taxon>
    </lineage>
</organism>
<dbReference type="KEGG" id="ppg:PputGB1_0524"/>
<reference evidence="1 2" key="1">
    <citation type="submission" date="2008-01" db="EMBL/GenBank/DDBJ databases">
        <title>Complete sequence of Pseudomonas putida GB-1.</title>
        <authorList>
            <consortium name="US DOE Joint Genome Institute"/>
            <person name="Copeland A."/>
            <person name="Lucas S."/>
            <person name="Lapidus A."/>
            <person name="Barry K."/>
            <person name="Glavina del Rio T."/>
            <person name="Dalin E."/>
            <person name="Tice H."/>
            <person name="Pitluck S."/>
            <person name="Bruce D."/>
            <person name="Goodwin L."/>
            <person name="Chertkov O."/>
            <person name="Brettin T."/>
            <person name="Detter J.C."/>
            <person name="Han C."/>
            <person name="Kuske C.R."/>
            <person name="Schmutz J."/>
            <person name="Larimer F."/>
            <person name="Land M."/>
            <person name="Hauser L."/>
            <person name="Kyrpides N."/>
            <person name="Kim E."/>
            <person name="McCarthy J.K."/>
            <person name="Richardson P."/>
        </authorList>
    </citation>
    <scope>NUCLEOTIDE SEQUENCE [LARGE SCALE GENOMIC DNA]</scope>
    <source>
        <strain evidence="1 2">GB-1</strain>
    </source>
</reference>
<name>B0KKA7_PSEPG</name>